<feature type="compositionally biased region" description="Low complexity" evidence="1">
    <location>
        <begin position="111"/>
        <end position="130"/>
    </location>
</feature>
<reference evidence="3" key="1">
    <citation type="journal article" date="2015" name="PLoS ONE">
        <title>Comprehensive Evaluation of Toxoplasma gondii VEG and Neospora caninum LIV Genomes with Tachyzoite Stage Transcriptome and Proteome Defines Novel Transcript Features.</title>
        <authorList>
            <person name="Ramaprasad A."/>
            <person name="Mourier T."/>
            <person name="Naeem R."/>
            <person name="Malas T.B."/>
            <person name="Moussa E."/>
            <person name="Panigrahi A."/>
            <person name="Vermont S.J."/>
            <person name="Otto T.D."/>
            <person name="Wastling J."/>
            <person name="Pain A."/>
        </authorList>
    </citation>
    <scope>NUCLEOTIDE SEQUENCE</scope>
    <source>
        <strain evidence="3">Liverpool</strain>
    </source>
</reference>
<proteinExistence type="predicted"/>
<organism evidence="3">
    <name type="scientific">Neospora caninum (strain Liverpool)</name>
    <dbReference type="NCBI Taxonomy" id="572307"/>
    <lineage>
        <taxon>Eukaryota</taxon>
        <taxon>Sar</taxon>
        <taxon>Alveolata</taxon>
        <taxon>Apicomplexa</taxon>
        <taxon>Conoidasida</taxon>
        <taxon>Coccidia</taxon>
        <taxon>Eucoccidiorida</taxon>
        <taxon>Eimeriorina</taxon>
        <taxon>Sarcocystidae</taxon>
        <taxon>Neospora</taxon>
    </lineage>
</organism>
<evidence type="ECO:0008006" key="4">
    <source>
        <dbReference type="Google" id="ProtNLM"/>
    </source>
</evidence>
<feature type="region of interest" description="Disordered" evidence="1">
    <location>
        <begin position="65"/>
        <end position="85"/>
    </location>
</feature>
<dbReference type="EMBL" id="LN714486">
    <property type="protein sequence ID" value="CEL70302.1"/>
    <property type="molecule type" value="Genomic_DNA"/>
</dbReference>
<feature type="compositionally biased region" description="Polar residues" evidence="1">
    <location>
        <begin position="21"/>
        <end position="34"/>
    </location>
</feature>
<feature type="region of interest" description="Disordered" evidence="1">
    <location>
        <begin position="1"/>
        <end position="36"/>
    </location>
</feature>
<evidence type="ECO:0000313" key="3">
    <source>
        <dbReference type="EMBL" id="CEL70302.1"/>
    </source>
</evidence>
<protein>
    <recommendedName>
        <fullName evidence="4">Transmembrane protein</fullName>
    </recommendedName>
</protein>
<feature type="region of interest" description="Disordered" evidence="1">
    <location>
        <begin position="111"/>
        <end position="151"/>
    </location>
</feature>
<keyword evidence="2" id="KW-0812">Transmembrane</keyword>
<name>A0A0F7UQA8_NEOCL</name>
<evidence type="ECO:0000256" key="1">
    <source>
        <dbReference type="SAM" id="MobiDB-lite"/>
    </source>
</evidence>
<keyword evidence="2" id="KW-1133">Transmembrane helix</keyword>
<evidence type="ECO:0000256" key="2">
    <source>
        <dbReference type="SAM" id="Phobius"/>
    </source>
</evidence>
<accession>A0A0F7UQA8</accession>
<feature type="transmembrane region" description="Helical" evidence="2">
    <location>
        <begin position="271"/>
        <end position="292"/>
    </location>
</feature>
<keyword evidence="2" id="KW-0472">Membrane</keyword>
<sequence length="328" mass="34364">MGLSAPTRRSRASDDGAPRRSPSSATFCSSTASRSAPVFSPCLCSSFPPAASSAGTLLSQLTASSPYASSHSPLSPSSSSLSSSSPCSSSSSASSLRSSPSPYSSLSSLASSSSPSAVSPSSSSSSSSRLSCRDRLSAGGPSHTPLSSPRKFLSRDRIRLRPRSLRVVSASLFLLSLRHLALAVHATPEPSATQVFSSPTEREANLCRCLCDRASGAPLQVLVPADKGCTECTPKLCVDSFFSFCGPLDGKRESEPPADVSTHCINRRAPWSQWVILSFLLVTGTLLCFASLRTVAPFILDSDPRLFNISRLPRSLAGAVSPRPSYPQ</sequence>
<gene>
    <name evidence="3" type="ORF">BN1204_059865</name>
</gene>
<dbReference type="AlphaFoldDB" id="A0A0F7UQA8"/>